<feature type="active site" evidence="6">
    <location>
        <position position="183"/>
    </location>
</feature>
<comment type="catalytic activity">
    <reaction evidence="1 7">
        <text>Cleavage of hydrophobic, N-terminal signal or leader sequences from secreted and periplasmic proteins.</text>
        <dbReference type="EC" id="3.4.21.89"/>
    </reaction>
</comment>
<feature type="active site" evidence="6">
    <location>
        <position position="137"/>
    </location>
</feature>
<evidence type="ECO:0000256" key="3">
    <source>
        <dbReference type="ARBA" id="ARBA00013208"/>
    </source>
</evidence>
<dbReference type="InterPro" id="IPR019533">
    <property type="entry name" value="Peptidase_S26"/>
</dbReference>
<keyword evidence="7" id="KW-0812">Transmembrane</keyword>
<accession>A0A1Y1QHT0</accession>
<evidence type="ECO:0000313" key="10">
    <source>
        <dbReference type="Proteomes" id="UP000192491"/>
    </source>
</evidence>
<dbReference type="PROSITE" id="PS00760">
    <property type="entry name" value="SPASE_I_2"/>
    <property type="match status" value="1"/>
</dbReference>
<evidence type="ECO:0000256" key="7">
    <source>
        <dbReference type="RuleBase" id="RU362042"/>
    </source>
</evidence>
<evidence type="ECO:0000259" key="8">
    <source>
        <dbReference type="Pfam" id="PF10502"/>
    </source>
</evidence>
<dbReference type="GO" id="GO:0009003">
    <property type="term" value="F:signal peptidase activity"/>
    <property type="evidence" value="ECO:0007669"/>
    <property type="project" value="UniProtKB-EC"/>
</dbReference>
<dbReference type="PANTHER" id="PTHR43390:SF1">
    <property type="entry name" value="CHLOROPLAST PROCESSING PEPTIDASE"/>
    <property type="match status" value="1"/>
</dbReference>
<evidence type="ECO:0000313" key="9">
    <source>
        <dbReference type="EMBL" id="OQX05998.1"/>
    </source>
</evidence>
<keyword evidence="7" id="KW-0472">Membrane</keyword>
<comment type="caution">
    <text evidence="9">The sequence shown here is derived from an EMBL/GenBank/DDBJ whole genome shotgun (WGS) entry which is preliminary data.</text>
</comment>
<comment type="subcellular location">
    <subcellularLocation>
        <location evidence="7">Membrane</location>
        <topology evidence="7">Multi-pass membrane protein</topology>
    </subcellularLocation>
</comment>
<evidence type="ECO:0000256" key="4">
    <source>
        <dbReference type="ARBA" id="ARBA00019232"/>
    </source>
</evidence>
<feature type="transmembrane region" description="Helical" evidence="7">
    <location>
        <begin position="34"/>
        <end position="54"/>
    </location>
</feature>
<dbReference type="Pfam" id="PF10502">
    <property type="entry name" value="Peptidase_S26"/>
    <property type="match status" value="1"/>
</dbReference>
<organism evidence="9 10">
    <name type="scientific">Thiothrix lacustris</name>
    <dbReference type="NCBI Taxonomy" id="525917"/>
    <lineage>
        <taxon>Bacteria</taxon>
        <taxon>Pseudomonadati</taxon>
        <taxon>Pseudomonadota</taxon>
        <taxon>Gammaproteobacteria</taxon>
        <taxon>Thiotrichales</taxon>
        <taxon>Thiotrichaceae</taxon>
        <taxon>Thiothrix</taxon>
    </lineage>
</organism>
<feature type="transmembrane region" description="Helical" evidence="7">
    <location>
        <begin position="101"/>
        <end position="122"/>
    </location>
</feature>
<keyword evidence="7" id="KW-0645">Protease</keyword>
<dbReference type="InterPro" id="IPR019757">
    <property type="entry name" value="Pept_S26A_signal_pept_1_Lys-AS"/>
</dbReference>
<dbReference type="InterPro" id="IPR036286">
    <property type="entry name" value="LexA/Signal_pep-like_sf"/>
</dbReference>
<sequence>MEYPVKRRKPWLALLLSLLLPGYGQLYNGEVNKAIWFFLCLSLLPIVVVAMIALYVPGQWLLASGAGYLLLAGSGWLYGAIDAFRSARRQLDYILQPWQRSGVYLLVFIACAVVAVPALNAYARDHWVETFRVPSGSMEPTVMTGDMLFADKRYNCPGCGKTLKRGDLVIFAHPNTRSHYFIKRVIGLPGEHLRIEGTVIYINGKSLSAGQTPQAKGVQVTETDGKATWQVVWEQPNAALPQTDLQIPTGQVFMMGDNRTASNDSRFFGVVPLDCVIAQAKVVWLSVKGNQVRWERMGLAL</sequence>
<dbReference type="EMBL" id="MTEJ01000264">
    <property type="protein sequence ID" value="OQX05998.1"/>
    <property type="molecule type" value="Genomic_DNA"/>
</dbReference>
<evidence type="ECO:0000256" key="6">
    <source>
        <dbReference type="PIRSR" id="PIRSR600223-1"/>
    </source>
</evidence>
<evidence type="ECO:0000256" key="5">
    <source>
        <dbReference type="ARBA" id="ARBA00022801"/>
    </source>
</evidence>
<keyword evidence="7" id="KW-1133">Transmembrane helix</keyword>
<feature type="domain" description="Peptidase S26" evidence="8">
    <location>
        <begin position="110"/>
        <end position="284"/>
    </location>
</feature>
<reference evidence="9 10" key="1">
    <citation type="submission" date="2017-01" db="EMBL/GenBank/DDBJ databases">
        <title>Novel large sulfur bacteria in the metagenomes of groundwater-fed chemosynthetic microbial mats in the Lake Huron basin.</title>
        <authorList>
            <person name="Sharrar A.M."/>
            <person name="Flood B.E."/>
            <person name="Bailey J.V."/>
            <person name="Jones D.S."/>
            <person name="Biddanda B."/>
            <person name="Ruberg S.A."/>
            <person name="Marcus D.N."/>
            <person name="Dick G.J."/>
        </authorList>
    </citation>
    <scope>NUCLEOTIDE SEQUENCE [LARGE SCALE GENOMIC DNA]</scope>
    <source>
        <strain evidence="9">A8</strain>
    </source>
</reference>
<dbReference type="EC" id="3.4.21.89" evidence="3 7"/>
<name>A0A1Y1QHT0_9GAMM</name>
<dbReference type="GO" id="GO:0006465">
    <property type="term" value="P:signal peptide processing"/>
    <property type="evidence" value="ECO:0007669"/>
    <property type="project" value="InterPro"/>
</dbReference>
<dbReference type="Gene3D" id="2.10.109.10">
    <property type="entry name" value="Umud Fragment, subunit A"/>
    <property type="match status" value="1"/>
</dbReference>
<comment type="similarity">
    <text evidence="2 7">Belongs to the peptidase S26 family.</text>
</comment>
<feature type="transmembrane region" description="Helical" evidence="7">
    <location>
        <begin position="61"/>
        <end position="81"/>
    </location>
</feature>
<proteinExistence type="inferred from homology"/>
<evidence type="ECO:0000256" key="1">
    <source>
        <dbReference type="ARBA" id="ARBA00000677"/>
    </source>
</evidence>
<dbReference type="SUPFAM" id="SSF51306">
    <property type="entry name" value="LexA/Signal peptidase"/>
    <property type="match status" value="1"/>
</dbReference>
<dbReference type="PROSITE" id="PS00761">
    <property type="entry name" value="SPASE_I_3"/>
    <property type="match status" value="1"/>
</dbReference>
<dbReference type="AlphaFoldDB" id="A0A1Y1QHT0"/>
<dbReference type="GO" id="GO:0016020">
    <property type="term" value="C:membrane"/>
    <property type="evidence" value="ECO:0007669"/>
    <property type="project" value="UniProtKB-SubCell"/>
</dbReference>
<dbReference type="CDD" id="cd06530">
    <property type="entry name" value="S26_SPase_I"/>
    <property type="match status" value="1"/>
</dbReference>
<keyword evidence="5 7" id="KW-0378">Hydrolase</keyword>
<dbReference type="InterPro" id="IPR019758">
    <property type="entry name" value="Pept_S26A_signal_pept_1_CS"/>
</dbReference>
<dbReference type="GO" id="GO:0004252">
    <property type="term" value="F:serine-type endopeptidase activity"/>
    <property type="evidence" value="ECO:0007669"/>
    <property type="project" value="InterPro"/>
</dbReference>
<dbReference type="NCBIfam" id="TIGR02227">
    <property type="entry name" value="sigpep_I_bact"/>
    <property type="match status" value="1"/>
</dbReference>
<dbReference type="Proteomes" id="UP000192491">
    <property type="component" value="Unassembled WGS sequence"/>
</dbReference>
<dbReference type="PANTHER" id="PTHR43390">
    <property type="entry name" value="SIGNAL PEPTIDASE I"/>
    <property type="match status" value="1"/>
</dbReference>
<protein>
    <recommendedName>
        <fullName evidence="4 7">Signal peptidase I</fullName>
        <ecNumber evidence="3 7">3.4.21.89</ecNumber>
    </recommendedName>
</protein>
<evidence type="ECO:0000256" key="2">
    <source>
        <dbReference type="ARBA" id="ARBA00009370"/>
    </source>
</evidence>
<dbReference type="InterPro" id="IPR000223">
    <property type="entry name" value="Pept_S26A_signal_pept_1"/>
</dbReference>
<dbReference type="PRINTS" id="PR00727">
    <property type="entry name" value="LEADERPTASE"/>
</dbReference>
<gene>
    <name evidence="9" type="ORF">BWK73_32095</name>
</gene>